<keyword evidence="4" id="KW-0742">SOS response</keyword>
<dbReference type="AlphaFoldDB" id="A0A6N9TW36"/>
<dbReference type="PROSITE" id="PS50165">
    <property type="entry name" value="UVRC"/>
    <property type="match status" value="1"/>
</dbReference>
<dbReference type="PANTHER" id="PTHR30562:SF10">
    <property type="entry name" value="EXCINUCLEASE CHO"/>
    <property type="match status" value="1"/>
</dbReference>
<dbReference type="Proteomes" id="UP000469346">
    <property type="component" value="Unassembled WGS sequence"/>
</dbReference>
<evidence type="ECO:0000256" key="2">
    <source>
        <dbReference type="ARBA" id="ARBA00022881"/>
    </source>
</evidence>
<dbReference type="GO" id="GO:0006281">
    <property type="term" value="P:DNA repair"/>
    <property type="evidence" value="ECO:0007669"/>
    <property type="project" value="UniProtKB-KW"/>
</dbReference>
<feature type="non-terminal residue" evidence="6">
    <location>
        <position position="291"/>
    </location>
</feature>
<evidence type="ECO:0000313" key="6">
    <source>
        <dbReference type="EMBL" id="NDY43627.1"/>
    </source>
</evidence>
<proteinExistence type="predicted"/>
<keyword evidence="3" id="KW-0234">DNA repair</keyword>
<protein>
    <submittedName>
        <fullName evidence="6">Excinuclease ABC subunit C</fullName>
    </submittedName>
</protein>
<comment type="caution">
    <text evidence="6">The sequence shown here is derived from an EMBL/GenBank/DDBJ whole genome shotgun (WGS) entry which is preliminary data.</text>
</comment>
<dbReference type="InterPro" id="IPR001162">
    <property type="entry name" value="UvrC_RNase_H_dom"/>
</dbReference>
<dbReference type="GO" id="GO:0009432">
    <property type="term" value="P:SOS response"/>
    <property type="evidence" value="ECO:0007669"/>
    <property type="project" value="UniProtKB-KW"/>
</dbReference>
<evidence type="ECO:0000256" key="4">
    <source>
        <dbReference type="ARBA" id="ARBA00023236"/>
    </source>
</evidence>
<sequence>MLRVRAGVLRGQETLELAGPGDVPDGEIVAAFLRDYYGAGRPVPPEVLVPVLPEEADVLAEGLREMAGRKVRLARALRGRRRRLAEMATRNAREALAAAGAERAAWTAVADRLVAVLGLRRRPRLVEGVDIATTGGEGAVAGLVAFRDGHPFRDGYRIYGIRTVAGMDDFAMIREAVERRLARAGEPGRGGWPDLLLVDGGRGQLGMAEAALAAAGAAGRVELVALAKDRDGGGERLYRPGRPEPIRLDRADPALLFLQRVRDEAHGFGNRFHGRRRDRGRLASSLRDVPG</sequence>
<dbReference type="Pfam" id="PF22920">
    <property type="entry name" value="UvrC_RNaseH"/>
    <property type="match status" value="1"/>
</dbReference>
<dbReference type="GO" id="GO:0009381">
    <property type="term" value="F:excinuclease ABC activity"/>
    <property type="evidence" value="ECO:0007669"/>
    <property type="project" value="InterPro"/>
</dbReference>
<organism evidence="6 7">
    <name type="scientific">Dissulfurirhabdus thermomarina</name>
    <dbReference type="NCBI Taxonomy" id="1765737"/>
    <lineage>
        <taxon>Bacteria</taxon>
        <taxon>Deltaproteobacteria</taxon>
        <taxon>Dissulfurirhabdaceae</taxon>
        <taxon>Dissulfurirhabdus</taxon>
    </lineage>
</organism>
<gene>
    <name evidence="6" type="ORF">G3N55_12360</name>
</gene>
<dbReference type="PANTHER" id="PTHR30562">
    <property type="entry name" value="UVRC/OXIDOREDUCTASE"/>
    <property type="match status" value="1"/>
</dbReference>
<dbReference type="InterPro" id="IPR050066">
    <property type="entry name" value="UvrABC_protein_C"/>
</dbReference>
<keyword evidence="2" id="KW-0267">Excision nuclease</keyword>
<dbReference type="InterPro" id="IPR038476">
    <property type="entry name" value="UvrC_RNase_H_dom_sf"/>
</dbReference>
<evidence type="ECO:0000259" key="5">
    <source>
        <dbReference type="PROSITE" id="PS50165"/>
    </source>
</evidence>
<dbReference type="GO" id="GO:0009380">
    <property type="term" value="C:excinuclease repair complex"/>
    <property type="evidence" value="ECO:0007669"/>
    <property type="project" value="TreeGrafter"/>
</dbReference>
<accession>A0A6N9TW36</accession>
<dbReference type="EMBL" id="JAAGRR010000243">
    <property type="protein sequence ID" value="NDY43627.1"/>
    <property type="molecule type" value="Genomic_DNA"/>
</dbReference>
<evidence type="ECO:0000256" key="1">
    <source>
        <dbReference type="ARBA" id="ARBA00022763"/>
    </source>
</evidence>
<dbReference type="Pfam" id="PF08459">
    <property type="entry name" value="UvrC_RNaseH_dom"/>
    <property type="match status" value="1"/>
</dbReference>
<evidence type="ECO:0000256" key="3">
    <source>
        <dbReference type="ARBA" id="ARBA00023204"/>
    </source>
</evidence>
<evidence type="ECO:0000313" key="7">
    <source>
        <dbReference type="Proteomes" id="UP000469346"/>
    </source>
</evidence>
<feature type="domain" description="UvrC family homology region profile" evidence="5">
    <location>
        <begin position="1"/>
        <end position="212"/>
    </location>
</feature>
<keyword evidence="7" id="KW-1185">Reference proteome</keyword>
<name>A0A6N9TW36_DISTH</name>
<reference evidence="6 7" key="1">
    <citation type="submission" date="2020-02" db="EMBL/GenBank/DDBJ databases">
        <title>Comparative genomics of sulfur disproportionating microorganisms.</title>
        <authorList>
            <person name="Ward L.M."/>
            <person name="Bertran E."/>
            <person name="Johnston D.T."/>
        </authorList>
    </citation>
    <scope>NUCLEOTIDE SEQUENCE [LARGE SCALE GENOMIC DNA]</scope>
    <source>
        <strain evidence="6 7">DSM 100025</strain>
    </source>
</reference>
<keyword evidence="1" id="KW-0227">DNA damage</keyword>
<dbReference type="Gene3D" id="3.30.420.340">
    <property type="entry name" value="UvrC, RNAse H endonuclease domain"/>
    <property type="match status" value="1"/>
</dbReference>